<sequence>MKNLKLIIAGIFLFALNPLQAQTEKEENSKVYFHQDFQISFVPFVGTNGINSGITINDYSINVLGGFSAGTNKLELAGLFNINRSDVSYAQFAGVFNQVNGKVKGAQFAGVINSNLDSVDGFQAAGVTNFTTGSVKGAQLAGVINFTTKSVEGFQGAGVMNFAVGSLKGTQLAGVSNFSIGDVNGTQVSGVLNFARKVNGAQIALFNYADSIAGVPIGLISVVKSGYHTLELSTNEVMPFNMAWRTGVRPFYNILFAGIRPEIENEVTWSFGYGIGTSPRLGKKTYLNIEATSEQVSKGEVIDLNLINRFYLGFEYQISSKIAVFGGPTMNFRVFETGIENHPKLFAYGDPKIRHERTYDNGNIGSQFWYGMKAGIRFF</sequence>
<gene>
    <name evidence="2" type="ORF">E4S40_07660</name>
</gene>
<comment type="caution">
    <text evidence="2">The sequence shown here is derived from an EMBL/GenBank/DDBJ whole genome shotgun (WGS) entry which is preliminary data.</text>
</comment>
<dbReference type="Proteomes" id="UP000297647">
    <property type="component" value="Unassembled WGS sequence"/>
</dbReference>
<feature type="signal peptide" evidence="1">
    <location>
        <begin position="1"/>
        <end position="21"/>
    </location>
</feature>
<dbReference type="RefSeq" id="WP_135072750.1">
    <property type="nucleotide sequence ID" value="NZ_SPSB01000002.1"/>
</dbReference>
<feature type="chain" id="PRO_5021297101" evidence="1">
    <location>
        <begin position="22"/>
        <end position="379"/>
    </location>
</feature>
<keyword evidence="1" id="KW-0732">Signal</keyword>
<keyword evidence="3" id="KW-1185">Reference proteome</keyword>
<dbReference type="OrthoDB" id="5505971at2"/>
<evidence type="ECO:0000313" key="2">
    <source>
        <dbReference type="EMBL" id="TFV96093.1"/>
    </source>
</evidence>
<accession>A0A4Y9QXQ1</accession>
<organism evidence="2 3">
    <name type="scientific">Algoriphagus kandeliae</name>
    <dbReference type="NCBI Taxonomy" id="2562278"/>
    <lineage>
        <taxon>Bacteria</taxon>
        <taxon>Pseudomonadati</taxon>
        <taxon>Bacteroidota</taxon>
        <taxon>Cytophagia</taxon>
        <taxon>Cytophagales</taxon>
        <taxon>Cyclobacteriaceae</taxon>
        <taxon>Algoriphagus</taxon>
    </lineage>
</organism>
<evidence type="ECO:0000313" key="3">
    <source>
        <dbReference type="Proteomes" id="UP000297647"/>
    </source>
</evidence>
<proteinExistence type="predicted"/>
<dbReference type="EMBL" id="SPSB01000002">
    <property type="protein sequence ID" value="TFV96093.1"/>
    <property type="molecule type" value="Genomic_DNA"/>
</dbReference>
<evidence type="ECO:0000256" key="1">
    <source>
        <dbReference type="SAM" id="SignalP"/>
    </source>
</evidence>
<reference evidence="2 3" key="1">
    <citation type="submission" date="2019-03" db="EMBL/GenBank/DDBJ databases">
        <title>Algoriphagus sp. nov, a new strain isolated from root system soil of mangrove plant Kandelia.</title>
        <authorList>
            <person name="Yin Q."/>
            <person name="Wang K."/>
            <person name="Song Z."/>
        </authorList>
    </citation>
    <scope>NUCLEOTIDE SEQUENCE [LARGE SCALE GENOMIC DNA]</scope>
    <source>
        <strain evidence="2 3">XY-J91</strain>
    </source>
</reference>
<name>A0A4Y9QXQ1_9BACT</name>
<dbReference type="AlphaFoldDB" id="A0A4Y9QXQ1"/>
<protein>
    <submittedName>
        <fullName evidence="2">Uncharacterized protein</fullName>
    </submittedName>
</protein>